<dbReference type="GO" id="GO:0034388">
    <property type="term" value="C:Pwp2p-containing subcomplex of 90S preribosome"/>
    <property type="evidence" value="ECO:0007669"/>
    <property type="project" value="TreeGrafter"/>
</dbReference>
<proteinExistence type="predicted"/>
<dbReference type="EMBL" id="KB201802">
    <property type="protein sequence ID" value="ESO94510.1"/>
    <property type="molecule type" value="Genomic_DNA"/>
</dbReference>
<dbReference type="PROSITE" id="PS00678">
    <property type="entry name" value="WD_REPEATS_1"/>
    <property type="match status" value="1"/>
</dbReference>
<dbReference type="CTD" id="20246574"/>
<dbReference type="OrthoDB" id="10250769at2759"/>
<dbReference type="PANTHER" id="PTHR22840:SF12">
    <property type="entry name" value="WD REPEAT-CONTAINING PROTEIN 36"/>
    <property type="match status" value="1"/>
</dbReference>
<dbReference type="SUPFAM" id="SSF50978">
    <property type="entry name" value="WD40 repeat-like"/>
    <property type="match status" value="2"/>
</dbReference>
<dbReference type="Pfam" id="PF25168">
    <property type="entry name" value="Beta-prop_WDR36-Utp21_2nd"/>
    <property type="match status" value="1"/>
</dbReference>
<evidence type="ECO:0000259" key="6">
    <source>
        <dbReference type="Pfam" id="PF25171"/>
    </source>
</evidence>
<dbReference type="OMA" id="CIYAWRA"/>
<evidence type="ECO:0000313" key="7">
    <source>
        <dbReference type="EMBL" id="ESO94510.1"/>
    </source>
</evidence>
<keyword evidence="2" id="KW-0677">Repeat</keyword>
<dbReference type="PANTHER" id="PTHR22840">
    <property type="entry name" value="WD REPEAT-CONTAINING PROTEIN 36"/>
    <property type="match status" value="1"/>
</dbReference>
<dbReference type="InterPro" id="IPR059157">
    <property type="entry name" value="WDR36-Utp21_N"/>
</dbReference>
<dbReference type="STRING" id="225164.V4AH55"/>
<keyword evidence="1 3" id="KW-0853">WD repeat</keyword>
<dbReference type="KEGG" id="lgi:LOTGIDRAFT_215492"/>
<dbReference type="Gene3D" id="2.130.10.10">
    <property type="entry name" value="YVTN repeat-like/Quinoprotein amine dehydrogenase"/>
    <property type="match status" value="2"/>
</dbReference>
<dbReference type="FunFam" id="2.130.10.10:FF:000109">
    <property type="entry name" value="WD repeat domain 36"/>
    <property type="match status" value="1"/>
</dbReference>
<evidence type="ECO:0000256" key="3">
    <source>
        <dbReference type="PROSITE-ProRule" id="PRU00221"/>
    </source>
</evidence>
<dbReference type="AlphaFoldDB" id="V4AH55"/>
<sequence>MPRASKIFCGFRALGYVSNHVPLEVRLKFKEKENYVITCVGKAFHTYNCSKLAIISVSDAHPDDITCLAVAGNLIFTACQNIVRAFHRGTKAVKTLVNKDKDISLLLPFGHHLICVDIDSNVTVWDYRTEEIYLEMDFDPSQFKISAMVHPTTYLNKILIGSRQGVMQLWNIKHDKLLYSFTGWGQPINILQQAPAVDVVAVGLEDGQIMVHNIKYDETIVKFRQEWGPVTSVSFRTDGHPIMLTGSSAGHISLWDLEERKLKCQMRDCHHTSVTGMKCLQNEPLMVTSAADNTLKVWIFDMPDGSGRLLRLREGHSAPPNKVLHYDNKGHNILSAGQDSTLRSFSTIHDKHNKNLGRASFDKAASKHSGLKKDQYMMPPITDFTAESSRESEWDNIVSCHRGLTLTTTWNYQKSTMGKHKFKHERFDNEPSLYKNVTATAVNITLCGNFVLIGYSSGHVDKYNLQSGIYRGSYGIDKAHSCSIRGVVVDGLNQQTITAGSDGSLKFWKFHKPKLLESISLSTDISQILLHRESSMLAVVLDDFTISIVDIDTHREVRKFEGHSNRVTDLTFSPDARWLISGAMDASLRTWDLPTGKLVDCFLLDSAVTSVSLSPTGDFLVTTHVDNLGVYLWSNLTLYSFVSLRPLEEFYEPKLLVMPGTSVEKEDREDSSDDEEEEYLSSDFKSPEQIADELVTLSLLPNSRWQNLLSLDIIKSRNKPKEPPKKGKAAPFFLKTIAGITPTFDINEENKDDKDDSHLLKGRLLPLSDIGLSLSKAKTNSDYETIVNKFKELGPSRIEVEIRSLVPEGGGSVDIMVQFVKFINYILSTNKNFEIAQAYLGLFLKLHAEVISNEIRVQEELDVLCSNQSEKWIELQTIFTQCLCLINYLRTATV</sequence>
<feature type="repeat" description="WD" evidence="3">
    <location>
        <begin position="477"/>
        <end position="518"/>
    </location>
</feature>
<dbReference type="HOGENOM" id="CLU_002774_2_0_1"/>
<dbReference type="GO" id="GO:0006364">
    <property type="term" value="P:rRNA processing"/>
    <property type="evidence" value="ECO:0007669"/>
    <property type="project" value="InterPro"/>
</dbReference>
<feature type="compositionally biased region" description="Acidic residues" evidence="4">
    <location>
        <begin position="669"/>
        <end position="680"/>
    </location>
</feature>
<feature type="repeat" description="WD" evidence="3">
    <location>
        <begin position="267"/>
        <end position="298"/>
    </location>
</feature>
<dbReference type="PROSITE" id="PS50294">
    <property type="entry name" value="WD_REPEATS_REGION"/>
    <property type="match status" value="1"/>
</dbReference>
<organism evidence="7 8">
    <name type="scientific">Lottia gigantea</name>
    <name type="common">Giant owl limpet</name>
    <dbReference type="NCBI Taxonomy" id="225164"/>
    <lineage>
        <taxon>Eukaryota</taxon>
        <taxon>Metazoa</taxon>
        <taxon>Spiralia</taxon>
        <taxon>Lophotrochozoa</taxon>
        <taxon>Mollusca</taxon>
        <taxon>Gastropoda</taxon>
        <taxon>Patellogastropoda</taxon>
        <taxon>Lottioidea</taxon>
        <taxon>Lottiidae</taxon>
        <taxon>Lottia</taxon>
    </lineage>
</organism>
<evidence type="ECO:0000313" key="8">
    <source>
        <dbReference type="Proteomes" id="UP000030746"/>
    </source>
</evidence>
<keyword evidence="8" id="KW-1185">Reference proteome</keyword>
<dbReference type="InterPro" id="IPR011047">
    <property type="entry name" value="Quinoprotein_ADH-like_sf"/>
</dbReference>
<dbReference type="GO" id="GO:0032040">
    <property type="term" value="C:small-subunit processome"/>
    <property type="evidence" value="ECO:0007669"/>
    <property type="project" value="InterPro"/>
</dbReference>
<dbReference type="InterPro" id="IPR019775">
    <property type="entry name" value="WD40_repeat_CS"/>
</dbReference>
<dbReference type="GeneID" id="20246574"/>
<accession>V4AH55</accession>
<evidence type="ECO:0000256" key="2">
    <source>
        <dbReference type="ARBA" id="ARBA00022737"/>
    </source>
</evidence>
<dbReference type="InterPro" id="IPR036322">
    <property type="entry name" value="WD40_repeat_dom_sf"/>
</dbReference>
<dbReference type="Pfam" id="PF25171">
    <property type="entry name" value="Beta-prop_WDR36-Utp21_1st"/>
    <property type="match status" value="1"/>
</dbReference>
<feature type="repeat" description="WD" evidence="3">
    <location>
        <begin position="560"/>
        <end position="601"/>
    </location>
</feature>
<dbReference type="Pfam" id="PF04192">
    <property type="entry name" value="Utp21"/>
    <property type="match status" value="1"/>
</dbReference>
<dbReference type="RefSeq" id="XP_009054794.1">
    <property type="nucleotide sequence ID" value="XM_009056546.1"/>
</dbReference>
<evidence type="ECO:0000256" key="1">
    <source>
        <dbReference type="ARBA" id="ARBA00022574"/>
    </source>
</evidence>
<feature type="domain" description="WDR36/Utp21 C-terminal" evidence="5">
    <location>
        <begin position="688"/>
        <end position="890"/>
    </location>
</feature>
<dbReference type="InterPro" id="IPR001680">
    <property type="entry name" value="WD40_rpt"/>
</dbReference>
<protein>
    <submittedName>
        <fullName evidence="7">Uncharacterized protein</fullName>
    </submittedName>
</protein>
<name>V4AH55_LOTGI</name>
<gene>
    <name evidence="7" type="ORF">LOTGIDRAFT_215492</name>
</gene>
<dbReference type="Proteomes" id="UP000030746">
    <property type="component" value="Unassembled WGS sequence"/>
</dbReference>
<feature type="domain" description="WDR36/Utp21 N-terminal" evidence="6">
    <location>
        <begin position="36"/>
        <end position="301"/>
    </location>
</feature>
<dbReference type="SUPFAM" id="SSF50998">
    <property type="entry name" value="Quinoprotein alcohol dehydrogenase-like"/>
    <property type="match status" value="1"/>
</dbReference>
<dbReference type="SMART" id="SM00320">
    <property type="entry name" value="WD40"/>
    <property type="match status" value="10"/>
</dbReference>
<dbReference type="PROSITE" id="PS50082">
    <property type="entry name" value="WD_REPEATS_2"/>
    <property type="match status" value="3"/>
</dbReference>
<evidence type="ECO:0000256" key="4">
    <source>
        <dbReference type="SAM" id="MobiDB-lite"/>
    </source>
</evidence>
<feature type="region of interest" description="Disordered" evidence="4">
    <location>
        <begin position="661"/>
        <end position="683"/>
    </location>
</feature>
<reference evidence="7 8" key="1">
    <citation type="journal article" date="2013" name="Nature">
        <title>Insights into bilaterian evolution from three spiralian genomes.</title>
        <authorList>
            <person name="Simakov O."/>
            <person name="Marletaz F."/>
            <person name="Cho S.J."/>
            <person name="Edsinger-Gonzales E."/>
            <person name="Havlak P."/>
            <person name="Hellsten U."/>
            <person name="Kuo D.H."/>
            <person name="Larsson T."/>
            <person name="Lv J."/>
            <person name="Arendt D."/>
            <person name="Savage R."/>
            <person name="Osoegawa K."/>
            <person name="de Jong P."/>
            <person name="Grimwood J."/>
            <person name="Chapman J.A."/>
            <person name="Shapiro H."/>
            <person name="Aerts A."/>
            <person name="Otillar R.P."/>
            <person name="Terry A.Y."/>
            <person name="Boore J.L."/>
            <person name="Grigoriev I.V."/>
            <person name="Lindberg D.R."/>
            <person name="Seaver E.C."/>
            <person name="Weisblat D.A."/>
            <person name="Putnam N.H."/>
            <person name="Rokhsar D.S."/>
        </authorList>
    </citation>
    <scope>NUCLEOTIDE SEQUENCE [LARGE SCALE GENOMIC DNA]</scope>
</reference>
<dbReference type="InterPro" id="IPR015943">
    <property type="entry name" value="WD40/YVTN_repeat-like_dom_sf"/>
</dbReference>
<evidence type="ECO:0000259" key="5">
    <source>
        <dbReference type="Pfam" id="PF04192"/>
    </source>
</evidence>
<dbReference type="InterPro" id="IPR007319">
    <property type="entry name" value="WDR36/Utp21_C"/>
</dbReference>